<feature type="chain" id="PRO_5027104568" evidence="2">
    <location>
        <begin position="27"/>
        <end position="3173"/>
    </location>
</feature>
<accession>A0A6N2UH16</accession>
<dbReference type="Pfam" id="PF12951">
    <property type="entry name" value="PATR"/>
    <property type="match status" value="8"/>
</dbReference>
<dbReference type="SUPFAM" id="SSF51126">
    <property type="entry name" value="Pectin lyase-like"/>
    <property type="match status" value="2"/>
</dbReference>
<dbReference type="InterPro" id="IPR012332">
    <property type="entry name" value="Autotransporter_pectin_lyase_C"/>
</dbReference>
<keyword evidence="1 2" id="KW-0732">Signal</keyword>
<protein>
    <submittedName>
        <fullName evidence="4">Esterase EstA</fullName>
        <ecNumber evidence="4">3.1.1.1</ecNumber>
    </submittedName>
</protein>
<keyword evidence="4" id="KW-0378">Hydrolase</keyword>
<evidence type="ECO:0000256" key="1">
    <source>
        <dbReference type="ARBA" id="ARBA00022729"/>
    </source>
</evidence>
<dbReference type="NCBIfam" id="TIGR02601">
    <property type="entry name" value="autotrns_rpt"/>
    <property type="match status" value="4"/>
</dbReference>
<reference evidence="4" key="1">
    <citation type="submission" date="2019-11" db="EMBL/GenBank/DDBJ databases">
        <authorList>
            <person name="Feng L."/>
        </authorList>
    </citation>
    <scope>NUCLEOTIDE SEQUENCE</scope>
    <source>
        <strain evidence="4">AMuciniphilaLFYP55</strain>
    </source>
</reference>
<feature type="signal peptide" evidence="2">
    <location>
        <begin position="1"/>
        <end position="26"/>
    </location>
</feature>
<evidence type="ECO:0000313" key="4">
    <source>
        <dbReference type="EMBL" id="VYT16092.1"/>
    </source>
</evidence>
<proteinExistence type="predicted"/>
<dbReference type="EMBL" id="CACRSS010000016">
    <property type="protein sequence ID" value="VYT16092.1"/>
    <property type="molecule type" value="Genomic_DNA"/>
</dbReference>
<sequence length="3173" mass="315891">MKLHLPLNLLSALLACCAALSASVQADPLTITTNQTFDTDVTWNEATTIGANDLTLTIEAGKTLTQAEGAFNVGDNSLTITGGGVFKIETAATVKAGNGSGTRTLTIDNATLDLSSPGASLSMKGDNYTRYKVTVTNGGVLRVGEYAYDGAGLGSMAVNTGYWTLNNGRLEITKESDGTFGNGLTVAAGGGAVEVVNAGSTMSITADNTHNIQLNGALTITGAGNMITGSDNAFRGTGRLIKDGSGTLTLANSSSFTGGVELKGGTLIVSHASGMGTNKNLSVTGNAAIGGISAGYGGLSLSAGAGLDVSAVDSNAGLSMTGGVLSLGGQNTMTGNLNLGAAVRIDATHMTVNGNPLLALNGALTVNGSLLLENSDSVSWSAGTYNLINATGGITGDLANTILLGTEYIGNWSTTDNTLKFVVAQVTSLTWTGGGDNTWTVGGTGNSPWNAGLSFANGNGVIFGDVAGNAPQTVNIAGQVNPGLIVVNAEATGYTWTGSGSLVGSSKLQKTGSGTLSIATDNAGFSGEVLLGGGTVEMQHASALGTGSIIFNGGALKYGTGITADVSGQIKTDALASNSILVDTNGNAVTWASLAGWTGTVTRTGSGSLLLGAGTYGGKLTNSGPGSLVIGAGDSTLNGGINGTITKTGTGTLTLGLNSFNASGGGTLVVEQGTVMLADETGTWSSNLNITLGENTVMDVAGARTKVTGTGTLTMGNGSTLHLRNGNAAGANFDMKIVLDAAGGFAFLNGAIYGNATAVSSTITGTGGLKIISDAGGNRWGFKTGWVKNSYDGDTEIAGTGNLVNLTYNIGDASIVSGQTLTPWGQGNVTLGGSEKNVTVTFSNLNSNTVTGGVSLDGDITLKGTNAATALSIFNGATVNVNLNGKVSVETSGTGTAAIASGDSLQMLGGLGGTGTLAVNTRNNAGALTLGGDVSGFSGTLNLSGANLYLNADTALAGTLNASTAKVTALRKQNVTGTLNAASLAVDGSALSADGATLTVSNLALGADAGVSLDINGNITAGTYTLVSWDNLTAGNFADAGTMTLTGALASLYQGTFNVNTGDKTVTVSVSMADGVVVWDGNPIGAVDNTTTYLFDGTHTGVASLTGDVNAKAIYFNNGAGQDLELTNNGGKLSGNGAMTKLGEGKVTFNSSNNDYSGAVNIKEGTVAVKANMALGTGTVTVDRTGRLEIGVTGGIADILGATMPTINGGTIAFASGGANTLGTNLANGSGINLEVSGAGTALTVSTAQTKTALTTVGEGAVLNLGKNGNGGESILYGNLMVNGGTLNTTAGDPFGYNNSGNFGTLTLNNGTWNVGGGNTTMANTRMVFNNSRVILNIPGGGLNGFDLFSGTNTIVTQQSATGMSVFSVAEGAPSTGQANALTLRGGTVIFDIARGNFALDDTNTADLKLDVIVAKEGNGANLVKQGNGVLQLTKASDYTNQTLIKEGTILLTGAGSLGSGAVTLGGNGDAFLTYAVDADQTVANAIGGTGSITQKGPGKVTLSGANTYAGTTNAEAGTLAAGSATAFGTSTVSISSGATLDIGNYAVNNAVNVKAGTADALSTGAITSNGGSIGSLTLGSYSRLNVTGDMAMAAGSSFTFDMTGLTAGGNALVTLTGGLTLTGTHNVTLNNYDTLTDAGDYSLLTVGSGTLTLGSFNIGDLINDAHPELTYTLGLSADGKTLQLKIESSANMLTWNGTADAGTWSAGDVSNWTYGGSGSAPATTDGQPLLFDNTAANKTVTITGDVAPSSIVVSNSGADNTYTFQGDGHITGATTILTKRGDGTLQIRNTNTYGGSTSLEGGIVDINGDGALGTGSIIFGGGTLQASGNVTLTQTMVQKNAGDAVKLAASGTGTTLTVDTAGQDSFLSLNWNISGNGAVALGNIANTKILSGTVTVASGSTLKLSGGNEIALSGVLKNISGTLAKTDGGSLLVKAANGHDALNGTLSNAGGSIVLSGYGAATANRTVTVNGTLNADLIDVTYGVTLDLKKDLDIATLQIGGGTMGSNTQASAVNVNTGVTLTSTSVKLGGANGQGALAGNLNINGGTAVLGGINLENDSNSGITLAGNGTLTLGGDITGASGTLTLGEGTLNSTADWSASLSVLLNAASGKTATVDTTGGSITLNGALSGTGSLLKTGTGTLTLGNASAGYTGTVTLTSGTLALTADGYKGALNITGGTLTGGNNHKGTKNVTVNAASGVTSISLGGLSGSSLKTIGMTDAGTVISGLNGAASLDSASLVVGTGNVSKTQDLAGSTSMIQFDADGTQLEIETLTLTLSADLINAMQGWGAGDRTAWLNLTNGALGYGTAVFNPLLETLGFAVTGINGGSIGITGDATQIYAVGSEDKTVSSNSELDPYRAVIVDGNLALNLPGVDDTADGLTINNLSGAASGVINITSTNDKTASVILNNELLGTDPNTSGPDTKYSGTINGGTANITKTGEGSLELAGTLNTSGTLDMQDGSLILSGTADLGSIRLNSTNSGDLSSLDITGKTQAGTLTDEGNGGNLAIGKNGTLTLTGAGSELSNSTVSGTGVLHVADTASLALNGTSKLDGVQVDLDGSGMLELGNAANTISGLTGTGALNNGSALEITTAGNALYEGTLSGEGSITMNGTGTQVLKGNGAIGQALSVTKGTLELTGAEGGNGSVTYKSLTAASGAHVRLSPVGEGTGAVNTTLTVANGLNLQNSHLDLVINTNRDDLFSSPVITVQAGDVNLDGTTVSLGSLGDYDDPADPTANLNFTLVDATGAGTVSANGATVDASGYFDFYYQEFGIRTEGGKIVVTGMVKTENAFMDAANTANSEAGANLLWNNRGNAPKGTQLGDLREAVRNDIQSGNTSRAARSMAAAAGSTVNALGTAQKDALRDQMGWIRNRTTLMGVNPAYVNEDLPYFHMWMEGTGSYAKLDTKGDESGYQLTTWGGTVGMDVDLSDHFTMGAAFTANYGDLTASAADSADGHLDSYYANLFGRYQSKRWAHTLILTGGWNDAKLNRTVNYGEGSYRTQGNTNGWGFGAMYELTYDVYLNEDKSSILQPLANASVVTTRMDGYTETGAGNAGLNVGKQEWTTGTVALGGRWMGLIGSNIFGREALAEFRVNAAQDMGDHRGKTGVGFLANPGYTQTVRGAKVGTTALQIGAGLSVPVGTQGTVFINGNADFRDGANSVNGSVGYRYDF</sequence>
<feature type="domain" description="Autotransporter" evidence="3">
    <location>
        <begin position="2888"/>
        <end position="3173"/>
    </location>
</feature>
<dbReference type="SUPFAM" id="SSF103515">
    <property type="entry name" value="Autotransporter"/>
    <property type="match status" value="1"/>
</dbReference>
<evidence type="ECO:0000256" key="2">
    <source>
        <dbReference type="SAM" id="SignalP"/>
    </source>
</evidence>
<dbReference type="SMART" id="SM00869">
    <property type="entry name" value="Autotransporter"/>
    <property type="match status" value="1"/>
</dbReference>
<dbReference type="PROSITE" id="PS51257">
    <property type="entry name" value="PROKAR_LIPOPROTEIN"/>
    <property type="match status" value="1"/>
</dbReference>
<dbReference type="InterPro" id="IPR011050">
    <property type="entry name" value="Pectin_lyase_fold/virulence"/>
</dbReference>
<organism evidence="4">
    <name type="scientific">Akkermansia muciniphila</name>
    <dbReference type="NCBI Taxonomy" id="239935"/>
    <lineage>
        <taxon>Bacteria</taxon>
        <taxon>Pseudomonadati</taxon>
        <taxon>Verrucomicrobiota</taxon>
        <taxon>Verrucomicrobiia</taxon>
        <taxon>Verrucomicrobiales</taxon>
        <taxon>Akkermansiaceae</taxon>
        <taxon>Akkermansia</taxon>
    </lineage>
</organism>
<name>A0A6N2UH16_9BACT</name>
<dbReference type="Gene3D" id="2.160.20.20">
    <property type="match status" value="1"/>
</dbReference>
<dbReference type="GO" id="GO:0106435">
    <property type="term" value="F:carboxylesterase activity"/>
    <property type="evidence" value="ECO:0007669"/>
    <property type="project" value="UniProtKB-EC"/>
</dbReference>
<dbReference type="InterPro" id="IPR013425">
    <property type="entry name" value="Autotrns_rpt"/>
</dbReference>
<evidence type="ECO:0000259" key="3">
    <source>
        <dbReference type="PROSITE" id="PS51208"/>
    </source>
</evidence>
<dbReference type="InterPro" id="IPR005546">
    <property type="entry name" value="Autotransporte_beta"/>
</dbReference>
<dbReference type="PROSITE" id="PS51208">
    <property type="entry name" value="AUTOTRANSPORTER"/>
    <property type="match status" value="1"/>
</dbReference>
<dbReference type="EC" id="3.1.1.1" evidence="4"/>
<gene>
    <name evidence="4" type="primary">estA_2</name>
    <name evidence="4" type="ORF">AMLFYP55_00880</name>
</gene>
<dbReference type="RefSeq" id="WP_156340819.1">
    <property type="nucleotide sequence ID" value="NZ_CACRSS010000016.1"/>
</dbReference>
<dbReference type="InterPro" id="IPR036709">
    <property type="entry name" value="Autotransporte_beta_dom_sf"/>
</dbReference>